<dbReference type="PANTHER" id="PTHR30580">
    <property type="entry name" value="PRIMOSOMAL PROTEIN N"/>
    <property type="match status" value="1"/>
</dbReference>
<dbReference type="GO" id="GO:0006270">
    <property type="term" value="P:DNA replication initiation"/>
    <property type="evidence" value="ECO:0007669"/>
    <property type="project" value="TreeGrafter"/>
</dbReference>
<dbReference type="GO" id="GO:0043138">
    <property type="term" value="F:3'-5' DNA helicase activity"/>
    <property type="evidence" value="ECO:0007669"/>
    <property type="project" value="TreeGrafter"/>
</dbReference>
<dbReference type="Pfam" id="PF04851">
    <property type="entry name" value="ResIII"/>
    <property type="match status" value="1"/>
</dbReference>
<evidence type="ECO:0000259" key="4">
    <source>
        <dbReference type="Pfam" id="PF04851"/>
    </source>
</evidence>
<name>A0A380HAS9_9STAP</name>
<dbReference type="GO" id="GO:0006310">
    <property type="term" value="P:DNA recombination"/>
    <property type="evidence" value="ECO:0007669"/>
    <property type="project" value="TreeGrafter"/>
</dbReference>
<organism evidence="5 6">
    <name type="scientific">Staphylococcus saccharolyticus</name>
    <dbReference type="NCBI Taxonomy" id="33028"/>
    <lineage>
        <taxon>Bacteria</taxon>
        <taxon>Bacillati</taxon>
        <taxon>Bacillota</taxon>
        <taxon>Bacilli</taxon>
        <taxon>Bacillales</taxon>
        <taxon>Staphylococcaceae</taxon>
        <taxon>Staphylococcus</taxon>
    </lineage>
</organism>
<evidence type="ECO:0000256" key="1">
    <source>
        <dbReference type="ARBA" id="ARBA00022741"/>
    </source>
</evidence>
<dbReference type="InterPro" id="IPR006935">
    <property type="entry name" value="Helicase/UvrB_N"/>
</dbReference>
<dbReference type="GO" id="GO:0003677">
    <property type="term" value="F:DNA binding"/>
    <property type="evidence" value="ECO:0007669"/>
    <property type="project" value="UniProtKB-KW"/>
</dbReference>
<proteinExistence type="predicted"/>
<evidence type="ECO:0000313" key="6">
    <source>
        <dbReference type="Proteomes" id="UP000255425"/>
    </source>
</evidence>
<reference evidence="5 6" key="1">
    <citation type="submission" date="2018-06" db="EMBL/GenBank/DDBJ databases">
        <authorList>
            <consortium name="Pathogen Informatics"/>
            <person name="Doyle S."/>
        </authorList>
    </citation>
    <scope>NUCLEOTIDE SEQUENCE [LARGE SCALE GENOMIC DNA]</scope>
    <source>
        <strain evidence="5 6">NCTC11807</strain>
    </source>
</reference>
<dbReference type="GO" id="GO:0005524">
    <property type="term" value="F:ATP binding"/>
    <property type="evidence" value="ECO:0007669"/>
    <property type="project" value="UniProtKB-KW"/>
</dbReference>
<protein>
    <submittedName>
        <fullName evidence="5">Competence protein ComF</fullName>
    </submittedName>
</protein>
<dbReference type="Proteomes" id="UP000255425">
    <property type="component" value="Unassembled WGS sequence"/>
</dbReference>
<keyword evidence="3" id="KW-0238">DNA-binding</keyword>
<evidence type="ECO:0000256" key="3">
    <source>
        <dbReference type="ARBA" id="ARBA00023125"/>
    </source>
</evidence>
<dbReference type="Gene3D" id="3.40.50.300">
    <property type="entry name" value="P-loop containing nucleotide triphosphate hydrolases"/>
    <property type="match status" value="1"/>
</dbReference>
<dbReference type="PANTHER" id="PTHR30580:SF1">
    <property type="entry name" value="COMF OPERON PROTEIN 1"/>
    <property type="match status" value="1"/>
</dbReference>
<keyword evidence="6" id="KW-1185">Reference proteome</keyword>
<feature type="domain" description="Helicase/UvrB N-terminal" evidence="4">
    <location>
        <begin position="69"/>
        <end position="169"/>
    </location>
</feature>
<dbReference type="GO" id="GO:0016787">
    <property type="term" value="F:hydrolase activity"/>
    <property type="evidence" value="ECO:0007669"/>
    <property type="project" value="InterPro"/>
</dbReference>
<keyword evidence="1" id="KW-0547">Nucleotide-binding</keyword>
<keyword evidence="2" id="KW-0067">ATP-binding</keyword>
<gene>
    <name evidence="5" type="ORF">NCTC11807_02221</name>
</gene>
<dbReference type="AlphaFoldDB" id="A0A380HAS9"/>
<dbReference type="InterPro" id="IPR027417">
    <property type="entry name" value="P-loop_NTPase"/>
</dbReference>
<dbReference type="GO" id="GO:0006302">
    <property type="term" value="P:double-strand break repair"/>
    <property type="evidence" value="ECO:0007669"/>
    <property type="project" value="TreeGrafter"/>
</dbReference>
<dbReference type="SUPFAM" id="SSF52540">
    <property type="entry name" value="P-loop containing nucleoside triphosphate hydrolases"/>
    <property type="match status" value="1"/>
</dbReference>
<evidence type="ECO:0000256" key="2">
    <source>
        <dbReference type="ARBA" id="ARBA00022840"/>
    </source>
</evidence>
<accession>A0A380HAS9</accession>
<sequence length="173" mass="20036">MINAHFYHCIQCGNKDSQYFIKYYSEFVKQNIVYCRRCIHLERMDSITDYRIIKSAQQPSSAHYELPFQLSEQQQYASKAVVKAIKRAENLLLYAVTGAGKTEMMFEGIQIACQKGHNVAILSPRVDVVIEISQRIKDAFMNEQIDTLHQSSSQKYKGHFVIATVHQLFCFKD</sequence>
<evidence type="ECO:0000313" key="5">
    <source>
        <dbReference type="EMBL" id="SUM73579.1"/>
    </source>
</evidence>
<dbReference type="EMBL" id="UHDZ01000001">
    <property type="protein sequence ID" value="SUM73579.1"/>
    <property type="molecule type" value="Genomic_DNA"/>
</dbReference>